<dbReference type="InterPro" id="IPR013325">
    <property type="entry name" value="RNA_pol_sigma_r2"/>
</dbReference>
<dbReference type="InterPro" id="IPR013324">
    <property type="entry name" value="RNA_pol_sigma_r3/r4-like"/>
</dbReference>
<dbReference type="InterPro" id="IPR014284">
    <property type="entry name" value="RNA_pol_sigma-70_dom"/>
</dbReference>
<dbReference type="Gene3D" id="1.10.10.10">
    <property type="entry name" value="Winged helix-like DNA-binding domain superfamily/Winged helix DNA-binding domain"/>
    <property type="match status" value="1"/>
</dbReference>
<evidence type="ECO:0000256" key="2">
    <source>
        <dbReference type="ARBA" id="ARBA00023015"/>
    </source>
</evidence>
<dbReference type="InterPro" id="IPR013249">
    <property type="entry name" value="RNA_pol_sigma70_r4_t2"/>
</dbReference>
<dbReference type="InterPro" id="IPR007627">
    <property type="entry name" value="RNA_pol_sigma70_r2"/>
</dbReference>
<dbReference type="Pfam" id="PF04542">
    <property type="entry name" value="Sigma70_r2"/>
    <property type="match status" value="1"/>
</dbReference>
<dbReference type="PANTHER" id="PTHR43133">
    <property type="entry name" value="RNA POLYMERASE ECF-TYPE SIGMA FACTO"/>
    <property type="match status" value="1"/>
</dbReference>
<reference evidence="7 8" key="1">
    <citation type="submission" date="2023-07" db="EMBL/GenBank/DDBJ databases">
        <title>Genome content predicts the carbon catabolic preferences of heterotrophic bacteria.</title>
        <authorList>
            <person name="Gralka M."/>
        </authorList>
    </citation>
    <scope>NUCLEOTIDE SEQUENCE [LARGE SCALE GENOMIC DNA]</scope>
    <source>
        <strain evidence="7 8">4G03</strain>
    </source>
</reference>
<dbReference type="Pfam" id="PF08281">
    <property type="entry name" value="Sigma70_r4_2"/>
    <property type="match status" value="1"/>
</dbReference>
<feature type="domain" description="RNA polymerase sigma factor 70 region 4 type 2" evidence="6">
    <location>
        <begin position="113"/>
        <end position="163"/>
    </location>
</feature>
<dbReference type="EMBL" id="JAUYVU010000005">
    <property type="protein sequence ID" value="MDP2541477.1"/>
    <property type="molecule type" value="Genomic_DNA"/>
</dbReference>
<keyword evidence="3" id="KW-0731">Sigma factor</keyword>
<evidence type="ECO:0000256" key="4">
    <source>
        <dbReference type="ARBA" id="ARBA00023163"/>
    </source>
</evidence>
<dbReference type="Proteomes" id="UP001242342">
    <property type="component" value="Unassembled WGS sequence"/>
</dbReference>
<dbReference type="InterPro" id="IPR039425">
    <property type="entry name" value="RNA_pol_sigma-70-like"/>
</dbReference>
<evidence type="ECO:0000256" key="1">
    <source>
        <dbReference type="ARBA" id="ARBA00010641"/>
    </source>
</evidence>
<keyword evidence="2" id="KW-0805">Transcription regulation</keyword>
<evidence type="ECO:0000256" key="3">
    <source>
        <dbReference type="ARBA" id="ARBA00023082"/>
    </source>
</evidence>
<organism evidence="7 8">
    <name type="scientific">Tenacibaculum discolor</name>
    <dbReference type="NCBI Taxonomy" id="361581"/>
    <lineage>
        <taxon>Bacteria</taxon>
        <taxon>Pseudomonadati</taxon>
        <taxon>Bacteroidota</taxon>
        <taxon>Flavobacteriia</taxon>
        <taxon>Flavobacteriales</taxon>
        <taxon>Flavobacteriaceae</taxon>
        <taxon>Tenacibaculum</taxon>
    </lineage>
</organism>
<comment type="similarity">
    <text evidence="1">Belongs to the sigma-70 factor family. ECF subfamily.</text>
</comment>
<protein>
    <submittedName>
        <fullName evidence="7">Sigma-70 family RNA polymerase sigma factor</fullName>
    </submittedName>
</protein>
<dbReference type="Gene3D" id="1.10.1740.10">
    <property type="match status" value="1"/>
</dbReference>
<evidence type="ECO:0000259" key="5">
    <source>
        <dbReference type="Pfam" id="PF04542"/>
    </source>
</evidence>
<gene>
    <name evidence="7" type="ORF">Q8W23_08335</name>
</gene>
<dbReference type="RefSeq" id="WP_305733626.1">
    <property type="nucleotide sequence ID" value="NZ_JAUYVU010000005.1"/>
</dbReference>
<dbReference type="CDD" id="cd06171">
    <property type="entry name" value="Sigma70_r4"/>
    <property type="match status" value="1"/>
</dbReference>
<evidence type="ECO:0000313" key="8">
    <source>
        <dbReference type="Proteomes" id="UP001242342"/>
    </source>
</evidence>
<dbReference type="PANTHER" id="PTHR43133:SF51">
    <property type="entry name" value="RNA POLYMERASE SIGMA FACTOR"/>
    <property type="match status" value="1"/>
</dbReference>
<keyword evidence="4" id="KW-0804">Transcription</keyword>
<keyword evidence="8" id="KW-1185">Reference proteome</keyword>
<accession>A0ABT9F442</accession>
<name>A0ABT9F442_9FLAO</name>
<evidence type="ECO:0000313" key="7">
    <source>
        <dbReference type="EMBL" id="MDP2541477.1"/>
    </source>
</evidence>
<comment type="caution">
    <text evidence="7">The sequence shown here is derived from an EMBL/GenBank/DDBJ whole genome shotgun (WGS) entry which is preliminary data.</text>
</comment>
<dbReference type="SUPFAM" id="SSF88946">
    <property type="entry name" value="Sigma2 domain of RNA polymerase sigma factors"/>
    <property type="match status" value="1"/>
</dbReference>
<dbReference type="SUPFAM" id="SSF88659">
    <property type="entry name" value="Sigma3 and sigma4 domains of RNA polymerase sigma factors"/>
    <property type="match status" value="1"/>
</dbReference>
<dbReference type="InterPro" id="IPR036388">
    <property type="entry name" value="WH-like_DNA-bd_sf"/>
</dbReference>
<sequence length="182" mass="21406">MLRGDANAYTFLVEKYKVMVFSLALKMVKSREEAEEISQDTFIKAYKNLSKFKGESKFSTWLYKITYRTCLDSLKKNKESYNTDIIDEVTINRIKSADSILEGIERKERAQVINNCLLSLPEEERTILWMFYFEELSLKEIVEVTDFSEANVKVKLHRARKSLLSIVEKKVEPELIKHYGRK</sequence>
<evidence type="ECO:0000259" key="6">
    <source>
        <dbReference type="Pfam" id="PF08281"/>
    </source>
</evidence>
<dbReference type="NCBIfam" id="TIGR02937">
    <property type="entry name" value="sigma70-ECF"/>
    <property type="match status" value="1"/>
</dbReference>
<feature type="domain" description="RNA polymerase sigma-70 region 2" evidence="5">
    <location>
        <begin position="12"/>
        <end position="78"/>
    </location>
</feature>
<proteinExistence type="inferred from homology"/>